<evidence type="ECO:0000313" key="15">
    <source>
        <dbReference type="Proteomes" id="UP000243197"/>
    </source>
</evidence>
<feature type="region of interest" description="Domain IV, binds dsDNA" evidence="8">
    <location>
        <begin position="355"/>
        <end position="474"/>
    </location>
</feature>
<evidence type="ECO:0000256" key="5">
    <source>
        <dbReference type="ARBA" id="ARBA00022840"/>
    </source>
</evidence>
<evidence type="ECO:0000256" key="8">
    <source>
        <dbReference type="HAMAP-Rule" id="MF_00377"/>
    </source>
</evidence>
<comment type="similarity">
    <text evidence="1 8 11">Belongs to the DnaA family.</text>
</comment>
<dbReference type="InterPro" id="IPR001957">
    <property type="entry name" value="Chromosome_initiator_DnaA"/>
</dbReference>
<evidence type="ECO:0000256" key="4">
    <source>
        <dbReference type="ARBA" id="ARBA00022741"/>
    </source>
</evidence>
<dbReference type="GO" id="GO:0005737">
    <property type="term" value="C:cytoplasm"/>
    <property type="evidence" value="ECO:0007669"/>
    <property type="project" value="UniProtKB-SubCell"/>
</dbReference>
<dbReference type="RefSeq" id="WP_096684536.1">
    <property type="nucleotide sequence ID" value="NZ_AP014564.1"/>
</dbReference>
<accession>A0A1J1E3W9</accession>
<name>A0A1J1E3W9_9FLAO</name>
<evidence type="ECO:0000256" key="2">
    <source>
        <dbReference type="ARBA" id="ARBA00022490"/>
    </source>
</evidence>
<feature type="binding site" evidence="8">
    <location>
        <position position="184"/>
    </location>
    <ligand>
        <name>ATP</name>
        <dbReference type="ChEBI" id="CHEBI:30616"/>
    </ligand>
</feature>
<dbReference type="Gene3D" id="3.40.50.300">
    <property type="entry name" value="P-loop containing nucleotide triphosphate hydrolases"/>
    <property type="match status" value="1"/>
</dbReference>
<evidence type="ECO:0000256" key="11">
    <source>
        <dbReference type="RuleBase" id="RU004227"/>
    </source>
</evidence>
<dbReference type="SMART" id="SM00760">
    <property type="entry name" value="Bac_DnaA_C"/>
    <property type="match status" value="1"/>
</dbReference>
<dbReference type="InterPro" id="IPR010921">
    <property type="entry name" value="Trp_repressor/repl_initiator"/>
</dbReference>
<dbReference type="InterPro" id="IPR027417">
    <property type="entry name" value="P-loop_NTPase"/>
</dbReference>
<keyword evidence="7 8" id="KW-0238">DNA-binding</keyword>
<comment type="caution">
    <text evidence="8">Lacks conserved residue(s) required for the propagation of feature annotation.</text>
</comment>
<dbReference type="GO" id="GO:0006275">
    <property type="term" value="P:regulation of DNA replication"/>
    <property type="evidence" value="ECO:0007669"/>
    <property type="project" value="UniProtKB-UniRule"/>
</dbReference>
<keyword evidence="2 8" id="KW-0963">Cytoplasm</keyword>
<dbReference type="OrthoDB" id="9807019at2"/>
<evidence type="ECO:0000256" key="1">
    <source>
        <dbReference type="ARBA" id="ARBA00006583"/>
    </source>
</evidence>
<dbReference type="PANTHER" id="PTHR30050">
    <property type="entry name" value="CHROMOSOMAL REPLICATION INITIATOR PROTEIN DNAA"/>
    <property type="match status" value="1"/>
</dbReference>
<dbReference type="InterPro" id="IPR018312">
    <property type="entry name" value="Chromosome_initiator_DnaA_CS"/>
</dbReference>
<evidence type="ECO:0000256" key="3">
    <source>
        <dbReference type="ARBA" id="ARBA00022705"/>
    </source>
</evidence>
<evidence type="ECO:0000313" key="14">
    <source>
        <dbReference type="EMBL" id="BAV94014.1"/>
    </source>
</evidence>
<feature type="binding site" evidence="8">
    <location>
        <position position="183"/>
    </location>
    <ligand>
        <name>ATP</name>
        <dbReference type="ChEBI" id="CHEBI:30616"/>
    </ligand>
</feature>
<dbReference type="InterPro" id="IPR024633">
    <property type="entry name" value="DnaA_N_dom"/>
</dbReference>
<keyword evidence="5 8" id="KW-0067">ATP-binding</keyword>
<keyword evidence="15" id="KW-1185">Reference proteome</keyword>
<dbReference type="KEGG" id="ise:JBKA6_0001"/>
<dbReference type="PRINTS" id="PR00051">
    <property type="entry name" value="DNAA"/>
</dbReference>
<dbReference type="EMBL" id="AP014564">
    <property type="protein sequence ID" value="BAV94014.1"/>
    <property type="molecule type" value="Genomic_DNA"/>
</dbReference>
<dbReference type="CDD" id="cd06571">
    <property type="entry name" value="Bac_DnaA_C"/>
    <property type="match status" value="1"/>
</dbReference>
<evidence type="ECO:0000256" key="10">
    <source>
        <dbReference type="RuleBase" id="RU000577"/>
    </source>
</evidence>
<keyword evidence="6 8" id="KW-0446">Lipid-binding</keyword>
<dbReference type="FunFam" id="3.40.50.300:FF:000668">
    <property type="entry name" value="Chromosomal replication initiator protein DnaA"/>
    <property type="match status" value="1"/>
</dbReference>
<dbReference type="InterPro" id="IPR003593">
    <property type="entry name" value="AAA+_ATPase"/>
</dbReference>
<dbReference type="Gene3D" id="1.10.1750.10">
    <property type="match status" value="1"/>
</dbReference>
<dbReference type="InterPro" id="IPR020591">
    <property type="entry name" value="Chromosome_initiator_DnaA-like"/>
</dbReference>
<dbReference type="GO" id="GO:0003688">
    <property type="term" value="F:DNA replication origin binding"/>
    <property type="evidence" value="ECO:0007669"/>
    <property type="project" value="UniProtKB-UniRule"/>
</dbReference>
<dbReference type="SMART" id="SM00382">
    <property type="entry name" value="AAA"/>
    <property type="match status" value="1"/>
</dbReference>
<dbReference type="Pfam" id="PF08299">
    <property type="entry name" value="Bac_DnaA_C"/>
    <property type="match status" value="1"/>
</dbReference>
<proteinExistence type="inferred from homology"/>
<dbReference type="CDD" id="cd00009">
    <property type="entry name" value="AAA"/>
    <property type="match status" value="1"/>
</dbReference>
<feature type="binding site" evidence="8">
    <location>
        <position position="181"/>
    </location>
    <ligand>
        <name>ATP</name>
        <dbReference type="ChEBI" id="CHEBI:30616"/>
    </ligand>
</feature>
<feature type="region of interest" description="Domain I, interacts with DnaA modulators" evidence="8">
    <location>
        <begin position="1"/>
        <end position="96"/>
    </location>
</feature>
<dbReference type="HAMAP" id="MF_00377">
    <property type="entry name" value="DnaA_bact"/>
    <property type="match status" value="1"/>
</dbReference>
<comment type="function">
    <text evidence="8 10">Plays an essential role in the initiation and regulation of chromosomal replication. ATP-DnaA binds to the origin of replication (oriC) to initiate formation of the DNA replication initiation complex once per cell cycle. Binds the DnaA box (a 9 base pair repeat at the origin) and separates the double-stranded (ds)DNA. Forms a right-handed helical filament on oriC DNA; dsDNA binds to the exterior of the filament while single-stranded (ss)DNA is stabiized in the filament's interior. The ATP-DnaA-oriC complex binds and stabilizes one strand of the AT-rich DNA unwinding element (DUE), permitting loading of DNA polymerase. After initiation quickly degrades to an ADP-DnaA complex that is not apt for DNA replication. Binds acidic phospholipids.</text>
</comment>
<dbReference type="InterPro" id="IPR038454">
    <property type="entry name" value="DnaA_N_sf"/>
</dbReference>
<evidence type="ECO:0000256" key="6">
    <source>
        <dbReference type="ARBA" id="ARBA00023121"/>
    </source>
</evidence>
<dbReference type="GO" id="GO:0008289">
    <property type="term" value="F:lipid binding"/>
    <property type="evidence" value="ECO:0007669"/>
    <property type="project" value="UniProtKB-KW"/>
</dbReference>
<dbReference type="InterPro" id="IPR055199">
    <property type="entry name" value="Hda_lid"/>
</dbReference>
<evidence type="ECO:0000259" key="12">
    <source>
        <dbReference type="SMART" id="SM00382"/>
    </source>
</evidence>
<keyword evidence="3 8" id="KW-0235">DNA replication</keyword>
<dbReference type="AlphaFoldDB" id="A0A1J1E3W9"/>
<dbReference type="Pfam" id="PF11638">
    <property type="entry name" value="DnaA_N"/>
    <property type="match status" value="1"/>
</dbReference>
<dbReference type="SUPFAM" id="SSF52540">
    <property type="entry name" value="P-loop containing nucleoside triphosphate hydrolases"/>
    <property type="match status" value="1"/>
</dbReference>
<comment type="subunit">
    <text evidence="8">Oligomerizes as a right-handed, spiral filament on DNA at oriC.</text>
</comment>
<dbReference type="Gene3D" id="3.30.300.180">
    <property type="match status" value="1"/>
</dbReference>
<dbReference type="PANTHER" id="PTHR30050:SF2">
    <property type="entry name" value="CHROMOSOMAL REPLICATION INITIATOR PROTEIN DNAA"/>
    <property type="match status" value="1"/>
</dbReference>
<dbReference type="GO" id="GO:0005524">
    <property type="term" value="F:ATP binding"/>
    <property type="evidence" value="ECO:0007669"/>
    <property type="project" value="UniProtKB-UniRule"/>
</dbReference>
<dbReference type="Pfam" id="PF22688">
    <property type="entry name" value="Hda_lid"/>
    <property type="match status" value="1"/>
</dbReference>
<feature type="domain" description="AAA+ ATPase" evidence="12">
    <location>
        <begin position="170"/>
        <end position="302"/>
    </location>
</feature>
<dbReference type="Proteomes" id="UP000243197">
    <property type="component" value="Chromosome"/>
</dbReference>
<sequence>MGKKKEDITKETIWNNCLSFIRDNLQSQQSFETWFKPIKAIDMYDNVLVIQVPSKFFYEWLEEHYIKLLKSAITRELGPGASLRYNIAEESDIYDNPNILEIYNLNRYQTKTDTKNSLKDPFNPIEGRERIVINSQLNDNYTFDNFVEGECNSTARMAGITVSKRPGNNPFNPLFIYGGVGMGKTHLVNAIGLEVKKNNPEKNVLYISAEQFTRQYIDSAIRNNDVNNFIYFYQMIDVLIVDDIQFFSGKTKTVEVFFGIFNHLHQMKKQIILASDRRPSDIKDVESRLLSRFQWGALINITKPGINTRINILNNKAHRDGLSISDKVIEYIAHRITTNIRDIEGVLTSLIAQSLIHKQEISIALAKEITSAFINNNSEKITIVHILNTVSNHLGISIDDIKSKSRRREIVQGRQISMYLCKKYTQQSLHTIGEKVGNRNHTTVVHSFKTVNNLKDTDSHFRNTLEKIEEILTS</sequence>
<feature type="domain" description="Chromosomal replication initiator DnaA C-terminal" evidence="13">
    <location>
        <begin position="382"/>
        <end position="451"/>
    </location>
</feature>
<dbReference type="InterPro" id="IPR013159">
    <property type="entry name" value="DnaA_C"/>
</dbReference>
<keyword evidence="4 8" id="KW-0547">Nucleotide-binding</keyword>
<dbReference type="PROSITE" id="PS01008">
    <property type="entry name" value="DNAA"/>
    <property type="match status" value="1"/>
</dbReference>
<dbReference type="GO" id="GO:0005886">
    <property type="term" value="C:plasma membrane"/>
    <property type="evidence" value="ECO:0007669"/>
    <property type="project" value="TreeGrafter"/>
</dbReference>
<evidence type="ECO:0000256" key="7">
    <source>
        <dbReference type="ARBA" id="ARBA00023125"/>
    </source>
</evidence>
<comment type="subcellular location">
    <subcellularLocation>
        <location evidence="8">Cytoplasm</location>
    </subcellularLocation>
</comment>
<dbReference type="SUPFAM" id="SSF48295">
    <property type="entry name" value="TrpR-like"/>
    <property type="match status" value="1"/>
</dbReference>
<protein>
    <recommendedName>
        <fullName evidence="8 9">Chromosomal replication initiator protein DnaA</fullName>
    </recommendedName>
</protein>
<reference evidence="14 15" key="1">
    <citation type="submission" date="2014-03" db="EMBL/GenBank/DDBJ databases">
        <title>complete genome sequence of Flavobacteriaceae bacterium JBKA-6.</title>
        <authorList>
            <person name="Takano T."/>
            <person name="Nakamura Y."/>
            <person name="Takuma S."/>
            <person name="Yasuike M."/>
            <person name="Matsuyama T."/>
            <person name="Sakai T."/>
            <person name="Fujiwara A."/>
            <person name="Kimoto K."/>
            <person name="Fukuda Y."/>
            <person name="Kondo H."/>
            <person name="Hirono I."/>
            <person name="Nakayasu C."/>
        </authorList>
    </citation>
    <scope>NUCLEOTIDE SEQUENCE [LARGE SCALE GENOMIC DNA]</scope>
    <source>
        <strain evidence="14 15">JBKA-6</strain>
    </source>
</reference>
<comment type="domain">
    <text evidence="8">Domain I is involved in oligomerization and binding regulators, domain II is flexibile and of varying length in different bacteria, domain III forms the AAA+ region, while domain IV binds dsDNA.</text>
</comment>
<organism evidence="14 15">
    <name type="scientific">Ichthyobacterium seriolicida</name>
    <dbReference type="NCBI Taxonomy" id="242600"/>
    <lineage>
        <taxon>Bacteria</taxon>
        <taxon>Pseudomonadati</taxon>
        <taxon>Bacteroidota</taxon>
        <taxon>Flavobacteriia</taxon>
        <taxon>Flavobacteriales</taxon>
        <taxon>Ichthyobacteriaceae</taxon>
        <taxon>Ichthyobacterium</taxon>
    </lineage>
</organism>
<evidence type="ECO:0000256" key="9">
    <source>
        <dbReference type="NCBIfam" id="TIGR00362"/>
    </source>
</evidence>
<dbReference type="Gene3D" id="1.10.8.60">
    <property type="match status" value="1"/>
</dbReference>
<evidence type="ECO:0000259" key="13">
    <source>
        <dbReference type="SMART" id="SM00760"/>
    </source>
</evidence>
<dbReference type="NCBIfam" id="TIGR00362">
    <property type="entry name" value="DnaA"/>
    <property type="match status" value="1"/>
</dbReference>
<dbReference type="GO" id="GO:0006270">
    <property type="term" value="P:DNA replication initiation"/>
    <property type="evidence" value="ECO:0007669"/>
    <property type="project" value="UniProtKB-UniRule"/>
</dbReference>
<gene>
    <name evidence="8" type="primary">dnaA</name>
    <name evidence="14" type="ORF">JBKA6_0001</name>
</gene>
<dbReference type="InterPro" id="IPR013317">
    <property type="entry name" value="DnaA_dom"/>
</dbReference>
<dbReference type="Pfam" id="PF00308">
    <property type="entry name" value="Bac_DnaA"/>
    <property type="match status" value="1"/>
</dbReference>
<feature type="binding site" evidence="8">
    <location>
        <position position="185"/>
    </location>
    <ligand>
        <name>ATP</name>
        <dbReference type="ChEBI" id="CHEBI:30616"/>
    </ligand>
</feature>